<dbReference type="PANTHER" id="PTHR43833:SF5">
    <property type="entry name" value="TRK SYSTEM POTASSIUM UPTAKE PROTEIN TRKA"/>
    <property type="match status" value="1"/>
</dbReference>
<keyword evidence="5" id="KW-0520">NAD</keyword>
<evidence type="ECO:0000256" key="3">
    <source>
        <dbReference type="ARBA" id="ARBA00022538"/>
    </source>
</evidence>
<evidence type="ECO:0000256" key="4">
    <source>
        <dbReference type="ARBA" id="ARBA00022958"/>
    </source>
</evidence>
<protein>
    <recommendedName>
        <fullName evidence="1">Trk system potassium uptake protein TrkA</fullName>
    </recommendedName>
</protein>
<keyword evidence="10" id="KW-1185">Reference proteome</keyword>
<dbReference type="Gene3D" id="3.30.70.1450">
    <property type="entry name" value="Regulator of K+ conductance, C-terminal domain"/>
    <property type="match status" value="1"/>
</dbReference>
<keyword evidence="4" id="KW-0630">Potassium</keyword>
<dbReference type="InterPro" id="IPR003148">
    <property type="entry name" value="RCK_N"/>
</dbReference>
<keyword evidence="2" id="KW-0813">Transport</keyword>
<dbReference type="GO" id="GO:0015079">
    <property type="term" value="F:potassium ion transmembrane transporter activity"/>
    <property type="evidence" value="ECO:0007669"/>
    <property type="project" value="InterPro"/>
</dbReference>
<dbReference type="InterPro" id="IPR036291">
    <property type="entry name" value="NAD(P)-bd_dom_sf"/>
</dbReference>
<dbReference type="OrthoDB" id="9775180at2"/>
<evidence type="ECO:0000259" key="7">
    <source>
        <dbReference type="PROSITE" id="PS51201"/>
    </source>
</evidence>
<dbReference type="InterPro" id="IPR006037">
    <property type="entry name" value="RCK_C"/>
</dbReference>
<evidence type="ECO:0000313" key="9">
    <source>
        <dbReference type="EMBL" id="TDK24127.1"/>
    </source>
</evidence>
<dbReference type="Pfam" id="PF02254">
    <property type="entry name" value="TrkA_N"/>
    <property type="match status" value="1"/>
</dbReference>
<feature type="domain" description="RCK N-terminal" evidence="7">
    <location>
        <begin position="1"/>
        <end position="117"/>
    </location>
</feature>
<dbReference type="PANTHER" id="PTHR43833">
    <property type="entry name" value="POTASSIUM CHANNEL PROTEIN 2-RELATED-RELATED"/>
    <property type="match status" value="1"/>
</dbReference>
<comment type="caution">
    <text evidence="9">The sequence shown here is derived from an EMBL/GenBank/DDBJ whole genome shotgun (WGS) entry which is preliminary data.</text>
</comment>
<evidence type="ECO:0000259" key="8">
    <source>
        <dbReference type="PROSITE" id="PS51202"/>
    </source>
</evidence>
<name>A0A4R5TS37_9MICC</name>
<evidence type="ECO:0000256" key="6">
    <source>
        <dbReference type="ARBA" id="ARBA00023065"/>
    </source>
</evidence>
<dbReference type="InterPro" id="IPR036721">
    <property type="entry name" value="RCK_C_sf"/>
</dbReference>
<dbReference type="Proteomes" id="UP000295411">
    <property type="component" value="Unassembled WGS sequence"/>
</dbReference>
<dbReference type="AlphaFoldDB" id="A0A4R5TS37"/>
<dbReference type="PROSITE" id="PS51201">
    <property type="entry name" value="RCK_N"/>
    <property type="match status" value="1"/>
</dbReference>
<keyword evidence="6" id="KW-0406">Ion transport</keyword>
<gene>
    <name evidence="9" type="ORF">E2F48_15275</name>
</gene>
<feature type="domain" description="RCK C-terminal" evidence="8">
    <location>
        <begin position="137"/>
        <end position="218"/>
    </location>
</feature>
<dbReference type="RefSeq" id="WP_133404808.1">
    <property type="nucleotide sequence ID" value="NZ_SMTK01000005.1"/>
</dbReference>
<evidence type="ECO:0000256" key="1">
    <source>
        <dbReference type="ARBA" id="ARBA00017378"/>
    </source>
</evidence>
<dbReference type="Gene3D" id="3.40.50.720">
    <property type="entry name" value="NAD(P)-binding Rossmann-like Domain"/>
    <property type="match status" value="1"/>
</dbReference>
<dbReference type="PROSITE" id="PS51202">
    <property type="entry name" value="RCK_C"/>
    <property type="match status" value="1"/>
</dbReference>
<keyword evidence="3" id="KW-0633">Potassium transport</keyword>
<dbReference type="Pfam" id="PF02080">
    <property type="entry name" value="TrkA_C"/>
    <property type="match status" value="1"/>
</dbReference>
<dbReference type="InterPro" id="IPR050721">
    <property type="entry name" value="Trk_Ktr_HKT_K-transport"/>
</dbReference>
<dbReference type="EMBL" id="SMTK01000005">
    <property type="protein sequence ID" value="TDK24127.1"/>
    <property type="molecule type" value="Genomic_DNA"/>
</dbReference>
<evidence type="ECO:0000256" key="5">
    <source>
        <dbReference type="ARBA" id="ARBA00023027"/>
    </source>
</evidence>
<dbReference type="SUPFAM" id="SSF116726">
    <property type="entry name" value="TrkA C-terminal domain-like"/>
    <property type="match status" value="1"/>
</dbReference>
<sequence>MRVVIAGAGSVGSSIARELLSNNHEILLIDEKPEVIGRSGLKGAKWLIGDACELTTLKDARLDEADVVVSATGDDKVNLVVSLLAKSEFGVGRTVGRVNNPKNDWMFDDSWGVDVAVNTPRLMTALVEEAVEIGDLVRLLTLQTGVSSILEFTVPQDSPLIGQPLSSVELPLDCAVVAILRDDVPVTPSPDDTVEEGDELFFLAAVAAENDLRSALAARSRPEADQASA</sequence>
<dbReference type="InterPro" id="IPR006036">
    <property type="entry name" value="K_uptake_TrkA"/>
</dbReference>
<dbReference type="PRINTS" id="PR00335">
    <property type="entry name" value="KUPTAKETRKA"/>
</dbReference>
<proteinExistence type="predicted"/>
<evidence type="ECO:0000313" key="10">
    <source>
        <dbReference type="Proteomes" id="UP000295411"/>
    </source>
</evidence>
<accession>A0A4R5TS37</accession>
<dbReference type="SUPFAM" id="SSF51735">
    <property type="entry name" value="NAD(P)-binding Rossmann-fold domains"/>
    <property type="match status" value="1"/>
</dbReference>
<organism evidence="9 10">
    <name type="scientific">Arthrobacter crusticola</name>
    <dbReference type="NCBI Taxonomy" id="2547960"/>
    <lineage>
        <taxon>Bacteria</taxon>
        <taxon>Bacillati</taxon>
        <taxon>Actinomycetota</taxon>
        <taxon>Actinomycetes</taxon>
        <taxon>Micrococcales</taxon>
        <taxon>Micrococcaceae</taxon>
        <taxon>Arthrobacter</taxon>
    </lineage>
</organism>
<reference evidence="9 10" key="1">
    <citation type="submission" date="2019-03" db="EMBL/GenBank/DDBJ databases">
        <title>Arthrobacter sp. nov., an bacterium isolated from biocrust in Mu Us Desert.</title>
        <authorList>
            <person name="Lixiong L."/>
        </authorList>
    </citation>
    <scope>NUCLEOTIDE SEQUENCE [LARGE SCALE GENOMIC DNA]</scope>
    <source>
        <strain evidence="9 10">SLN-3</strain>
    </source>
</reference>
<evidence type="ECO:0000256" key="2">
    <source>
        <dbReference type="ARBA" id="ARBA00022448"/>
    </source>
</evidence>
<dbReference type="GO" id="GO:0005886">
    <property type="term" value="C:plasma membrane"/>
    <property type="evidence" value="ECO:0007669"/>
    <property type="project" value="InterPro"/>
</dbReference>